<keyword evidence="3" id="KW-1185">Reference proteome</keyword>
<name>A0ABX0JHZ9_9BACL</name>
<proteinExistence type="predicted"/>
<dbReference type="PANTHER" id="PTHR12110:SF53">
    <property type="entry name" value="BLR5974 PROTEIN"/>
    <property type="match status" value="1"/>
</dbReference>
<reference evidence="2" key="1">
    <citation type="submission" date="2020-03" db="EMBL/GenBank/DDBJ databases">
        <title>Draft sequencing of Paenibacilllus sp. S3N08.</title>
        <authorList>
            <person name="Kim D.-U."/>
        </authorList>
    </citation>
    <scope>NUCLEOTIDE SEQUENCE</scope>
    <source>
        <strain evidence="2">S3N08</strain>
    </source>
</reference>
<dbReference type="Gene3D" id="3.20.20.150">
    <property type="entry name" value="Divalent-metal-dependent TIM barrel enzymes"/>
    <property type="match status" value="1"/>
</dbReference>
<dbReference type="RefSeq" id="WP_166156781.1">
    <property type="nucleotide sequence ID" value="NZ_JAAOIW010000024.1"/>
</dbReference>
<dbReference type="InterPro" id="IPR036237">
    <property type="entry name" value="Xyl_isomerase-like_sf"/>
</dbReference>
<dbReference type="Proteomes" id="UP001165962">
    <property type="component" value="Unassembled WGS sequence"/>
</dbReference>
<evidence type="ECO:0000259" key="1">
    <source>
        <dbReference type="Pfam" id="PF01261"/>
    </source>
</evidence>
<sequence length="332" mass="36787">MRIGLDEWTIHHLDISAYDKLDLVESFGLEGIQFADARALSRNFDLGEIREVAAEAKRRNLYLEMGIPGLNFLRPSAKALEAGQGDYMNGLRRMLEAAAATGTSVIRTFVGGPGDRLRRDAEWQLQQRGAIQIAQSLAPLARELGVYLAFETHADVTSFELLRLIEEVGDDVAKVILDTGNFPIVLEDPLAATRRLAPHIIATHMKDCITILTEQGISSQCRPLGTGIVPLADILAILYPLHPDLNLSIEDHEGIYRMDIFKAGWERDYLDIHANDLAWLIEQARLSEVRIESGEISGMDTLEGIPWADQADARIRTGAANLKRILGEVTTL</sequence>
<dbReference type="Pfam" id="PF01261">
    <property type="entry name" value="AP_endonuc_2"/>
    <property type="match status" value="1"/>
</dbReference>
<dbReference type="InterPro" id="IPR013022">
    <property type="entry name" value="Xyl_isomerase-like_TIM-brl"/>
</dbReference>
<keyword evidence="2" id="KW-0413">Isomerase</keyword>
<feature type="domain" description="Xylose isomerase-like TIM barrel" evidence="1">
    <location>
        <begin position="21"/>
        <end position="241"/>
    </location>
</feature>
<dbReference type="InterPro" id="IPR050312">
    <property type="entry name" value="IolE/XylAMocC-like"/>
</dbReference>
<dbReference type="GO" id="GO:0016853">
    <property type="term" value="F:isomerase activity"/>
    <property type="evidence" value="ECO:0007669"/>
    <property type="project" value="UniProtKB-KW"/>
</dbReference>
<evidence type="ECO:0000313" key="3">
    <source>
        <dbReference type="Proteomes" id="UP001165962"/>
    </source>
</evidence>
<evidence type="ECO:0000313" key="2">
    <source>
        <dbReference type="EMBL" id="NHN34921.1"/>
    </source>
</evidence>
<dbReference type="SUPFAM" id="SSF51658">
    <property type="entry name" value="Xylose isomerase-like"/>
    <property type="match status" value="1"/>
</dbReference>
<gene>
    <name evidence="2" type="ORF">G9U52_34835</name>
</gene>
<dbReference type="PANTHER" id="PTHR12110">
    <property type="entry name" value="HYDROXYPYRUVATE ISOMERASE"/>
    <property type="match status" value="1"/>
</dbReference>
<accession>A0ABX0JHZ9</accession>
<dbReference type="EMBL" id="JAAOIW010000024">
    <property type="protein sequence ID" value="NHN34921.1"/>
    <property type="molecule type" value="Genomic_DNA"/>
</dbReference>
<organism evidence="2 3">
    <name type="scientific">Paenibacillus agricola</name>
    <dbReference type="NCBI Taxonomy" id="2716264"/>
    <lineage>
        <taxon>Bacteria</taxon>
        <taxon>Bacillati</taxon>
        <taxon>Bacillota</taxon>
        <taxon>Bacilli</taxon>
        <taxon>Bacillales</taxon>
        <taxon>Paenibacillaceae</taxon>
        <taxon>Paenibacillus</taxon>
    </lineage>
</organism>
<protein>
    <submittedName>
        <fullName evidence="2">Sugar phosphate isomerase/epimerase</fullName>
    </submittedName>
</protein>
<comment type="caution">
    <text evidence="2">The sequence shown here is derived from an EMBL/GenBank/DDBJ whole genome shotgun (WGS) entry which is preliminary data.</text>
</comment>